<evidence type="ECO:0000313" key="9">
    <source>
        <dbReference type="Proteomes" id="UP000238924"/>
    </source>
</evidence>
<dbReference type="Pfam" id="PF01048">
    <property type="entry name" value="PNP_UDP_1"/>
    <property type="match status" value="1"/>
</dbReference>
<dbReference type="EC" id="2.4.2.3" evidence="2"/>
<comment type="similarity">
    <text evidence="1">Belongs to the PNP/UDP phosphorylase family.</text>
</comment>
<keyword evidence="4" id="KW-0328">Glycosyltransferase</keyword>
<name>A0ABX5B5D8_9SPIR</name>
<organism evidence="8 9">
    <name type="scientific">Brachyspira murdochii</name>
    <dbReference type="NCBI Taxonomy" id="84378"/>
    <lineage>
        <taxon>Bacteria</taxon>
        <taxon>Pseudomonadati</taxon>
        <taxon>Spirochaetota</taxon>
        <taxon>Spirochaetia</taxon>
        <taxon>Brachyspirales</taxon>
        <taxon>Brachyspiraceae</taxon>
        <taxon>Brachyspira</taxon>
    </lineage>
</organism>
<keyword evidence="5" id="KW-0808">Transferase</keyword>
<evidence type="ECO:0000256" key="1">
    <source>
        <dbReference type="ARBA" id="ARBA00010456"/>
    </source>
</evidence>
<dbReference type="CDD" id="cd17767">
    <property type="entry name" value="UP_EcUdp-like"/>
    <property type="match status" value="1"/>
</dbReference>
<dbReference type="InterPro" id="IPR018016">
    <property type="entry name" value="Nucleoside_phosphorylase_CS"/>
</dbReference>
<comment type="catalytic activity">
    <reaction evidence="6">
        <text>uridine + phosphate = alpha-D-ribose 1-phosphate + uracil</text>
        <dbReference type="Rhea" id="RHEA:24388"/>
        <dbReference type="ChEBI" id="CHEBI:16704"/>
        <dbReference type="ChEBI" id="CHEBI:17568"/>
        <dbReference type="ChEBI" id="CHEBI:43474"/>
        <dbReference type="ChEBI" id="CHEBI:57720"/>
        <dbReference type="EC" id="2.4.2.3"/>
    </reaction>
</comment>
<evidence type="ECO:0000313" key="8">
    <source>
        <dbReference type="EMBL" id="PPS22350.1"/>
    </source>
</evidence>
<evidence type="ECO:0000256" key="6">
    <source>
        <dbReference type="ARBA" id="ARBA00048447"/>
    </source>
</evidence>
<accession>A0ABX5B5D8</accession>
<dbReference type="InterPro" id="IPR035994">
    <property type="entry name" value="Nucleoside_phosphorylase_sf"/>
</dbReference>
<protein>
    <recommendedName>
        <fullName evidence="3">Uridine phosphorylase</fullName>
        <ecNumber evidence="2">2.4.2.3</ecNumber>
    </recommendedName>
</protein>
<dbReference type="PANTHER" id="PTHR43691:SF11">
    <property type="entry name" value="FI09636P-RELATED"/>
    <property type="match status" value="1"/>
</dbReference>
<evidence type="ECO:0000256" key="4">
    <source>
        <dbReference type="ARBA" id="ARBA00022676"/>
    </source>
</evidence>
<evidence type="ECO:0000256" key="3">
    <source>
        <dbReference type="ARBA" id="ARBA00021980"/>
    </source>
</evidence>
<evidence type="ECO:0000256" key="2">
    <source>
        <dbReference type="ARBA" id="ARBA00011888"/>
    </source>
</evidence>
<keyword evidence="9" id="KW-1185">Reference proteome</keyword>
<proteinExistence type="inferred from homology"/>
<dbReference type="PANTHER" id="PTHR43691">
    <property type="entry name" value="URIDINE PHOSPHORYLASE"/>
    <property type="match status" value="1"/>
</dbReference>
<comment type="caution">
    <text evidence="8">The sequence shown here is derived from an EMBL/GenBank/DDBJ whole genome shotgun (WGS) entry which is preliminary data.</text>
</comment>
<sequence length="263" mass="28745">MFPKAYYEENENLVHHLKLKKGDVGRYIIMPGDPKRCAKIAKRFDNAKLIADYREYATYTGYINGVKVSAVSHGIGGPSTAIALEELIKIGADTFLRVGTCGGMNMKVIAGDVIIVNGAVKGGGTMDNYIPKEFPCVPNIDVLEAMIEGGRKIKTKSHVGVVQCKDAFYAQHAPGSMAVDKELLYKWDSYIKAGCLASEMESATLFAVGASKNVRTGAAMLVLHNQERIKNNINDPKDYTGEEAIDLIIESIKVLIEKDNINK</sequence>
<evidence type="ECO:0000256" key="5">
    <source>
        <dbReference type="ARBA" id="ARBA00022679"/>
    </source>
</evidence>
<dbReference type="Gene3D" id="3.40.50.1580">
    <property type="entry name" value="Nucleoside phosphorylase domain"/>
    <property type="match status" value="1"/>
</dbReference>
<dbReference type="InterPro" id="IPR000845">
    <property type="entry name" value="Nucleoside_phosphorylase_d"/>
</dbReference>
<dbReference type="PROSITE" id="PS01232">
    <property type="entry name" value="PNP_UDP_1"/>
    <property type="match status" value="1"/>
</dbReference>
<dbReference type="RefSeq" id="WP_013113484.1">
    <property type="nucleotide sequence ID" value="NZ_JAWLPZ010000009.1"/>
</dbReference>
<dbReference type="EMBL" id="JJMJ01000079">
    <property type="protein sequence ID" value="PPS22350.1"/>
    <property type="molecule type" value="Genomic_DNA"/>
</dbReference>
<reference evidence="8 9" key="1">
    <citation type="submission" date="2014-04" db="EMBL/GenBank/DDBJ databases">
        <title>Whole genome sequence of 'Brachyspira hampsonii' D13-03603F2.</title>
        <authorList>
            <person name="Patterson A.H."/>
            <person name="Chaban B."/>
            <person name="Fernando C."/>
            <person name="Harding J.C."/>
            <person name="Hill J.E."/>
        </authorList>
    </citation>
    <scope>NUCLEOTIDE SEQUENCE [LARGE SCALE GENOMIC DNA]</scope>
    <source>
        <strain evidence="8 9">D13-03603F2</strain>
    </source>
</reference>
<dbReference type="SUPFAM" id="SSF53167">
    <property type="entry name" value="Purine and uridine phosphorylases"/>
    <property type="match status" value="1"/>
</dbReference>
<feature type="domain" description="Nucleoside phosphorylase" evidence="7">
    <location>
        <begin position="26"/>
        <end position="224"/>
    </location>
</feature>
<evidence type="ECO:0000259" key="7">
    <source>
        <dbReference type="Pfam" id="PF01048"/>
    </source>
</evidence>
<gene>
    <name evidence="8" type="ORF">DJ52_05480</name>
</gene>
<dbReference type="Proteomes" id="UP000238924">
    <property type="component" value="Unassembled WGS sequence"/>
</dbReference>